<evidence type="ECO:0000313" key="2">
    <source>
        <dbReference type="Proteomes" id="UP000307378"/>
    </source>
</evidence>
<dbReference type="AlphaFoldDB" id="A0A4S8PTI0"/>
<gene>
    <name evidence="1" type="ORF">FAA86_13630</name>
</gene>
<reference evidence="1 2" key="1">
    <citation type="submission" date="2019-04" db="EMBL/GenBank/DDBJ databases">
        <title>genome sequence of strain W3.</title>
        <authorList>
            <person name="Gao J."/>
            <person name="Sun J."/>
        </authorList>
    </citation>
    <scope>NUCLEOTIDE SEQUENCE [LARGE SCALE GENOMIC DNA]</scope>
    <source>
        <strain evidence="1 2">W3</strain>
    </source>
</reference>
<name>A0A4S8PTI0_9HYPH</name>
<protein>
    <submittedName>
        <fullName evidence="1">Uncharacterized protein</fullName>
    </submittedName>
</protein>
<accession>A0A4S8PTI0</accession>
<sequence>MTSSTTTNSEAVQTELDQFIFRNVEEMAFEPSEWEASTLLEVLALPRVTVMRPPVEQLLEIGMRPNDCHANCAAQAANDTEGRSRHVSGWYIYGSDLILHSVVDIGGDWYCLTPQTATLPSRFQFIPDSQIEWRESANGSGMDAYRGGRPLPLALRKYPHVHVQMRNEFMALIAAGVAAVDARDRVDANWAAALLKLEPTREPFLL</sequence>
<dbReference type="RefSeq" id="WP_136541412.1">
    <property type="nucleotide sequence ID" value="NZ_STGU01000007.1"/>
</dbReference>
<dbReference type="Proteomes" id="UP000307378">
    <property type="component" value="Unassembled WGS sequence"/>
</dbReference>
<dbReference type="EMBL" id="STGU01000007">
    <property type="protein sequence ID" value="THV34723.1"/>
    <property type="molecule type" value="Genomic_DNA"/>
</dbReference>
<organism evidence="1 2">
    <name type="scientific">Rhizobium rosettiformans W3</name>
    <dbReference type="NCBI Taxonomy" id="538378"/>
    <lineage>
        <taxon>Bacteria</taxon>
        <taxon>Pseudomonadati</taxon>
        <taxon>Pseudomonadota</taxon>
        <taxon>Alphaproteobacteria</taxon>
        <taxon>Hyphomicrobiales</taxon>
        <taxon>Rhizobiaceae</taxon>
        <taxon>Rhizobium/Agrobacterium group</taxon>
        <taxon>Rhizobium</taxon>
    </lineage>
</organism>
<proteinExistence type="predicted"/>
<evidence type="ECO:0000313" key="1">
    <source>
        <dbReference type="EMBL" id="THV34723.1"/>
    </source>
</evidence>
<comment type="caution">
    <text evidence="1">The sequence shown here is derived from an EMBL/GenBank/DDBJ whole genome shotgun (WGS) entry which is preliminary data.</text>
</comment>